<reference evidence="2 3" key="1">
    <citation type="submission" date="2016-10" db="EMBL/GenBank/DDBJ databases">
        <authorList>
            <person name="de Groot N.N."/>
        </authorList>
    </citation>
    <scope>NUCLEOTIDE SEQUENCE [LARGE SCALE GENOMIC DNA]</scope>
    <source>
        <strain evidence="2 3">DSM 23126</strain>
    </source>
</reference>
<protein>
    <submittedName>
        <fullName evidence="2">Uncharacterized protein</fullName>
    </submittedName>
</protein>
<name>A0A1H2VQC5_9BACI</name>
<keyword evidence="1" id="KW-1133">Transmembrane helix</keyword>
<dbReference type="Proteomes" id="UP000199488">
    <property type="component" value="Unassembled WGS sequence"/>
</dbReference>
<keyword evidence="3" id="KW-1185">Reference proteome</keyword>
<keyword evidence="1" id="KW-0472">Membrane</keyword>
<evidence type="ECO:0000313" key="2">
    <source>
        <dbReference type="EMBL" id="SDW70533.1"/>
    </source>
</evidence>
<dbReference type="RefSeq" id="WP_176967740.1">
    <property type="nucleotide sequence ID" value="NZ_FNNC01000004.1"/>
</dbReference>
<evidence type="ECO:0000256" key="1">
    <source>
        <dbReference type="SAM" id="Phobius"/>
    </source>
</evidence>
<dbReference type="EMBL" id="FNNC01000004">
    <property type="protein sequence ID" value="SDW70533.1"/>
    <property type="molecule type" value="Genomic_DNA"/>
</dbReference>
<sequence>MVALIIGIIILLESFYLIFKGSKENRRFLRTAGMVSVPIAILLVWIGLAQMA</sequence>
<keyword evidence="1" id="KW-0812">Transmembrane</keyword>
<dbReference type="AlphaFoldDB" id="A0A1H2VQC5"/>
<organism evidence="2 3">
    <name type="scientific">Marinococcus luteus</name>
    <dbReference type="NCBI Taxonomy" id="1122204"/>
    <lineage>
        <taxon>Bacteria</taxon>
        <taxon>Bacillati</taxon>
        <taxon>Bacillota</taxon>
        <taxon>Bacilli</taxon>
        <taxon>Bacillales</taxon>
        <taxon>Bacillaceae</taxon>
        <taxon>Marinococcus</taxon>
    </lineage>
</organism>
<gene>
    <name evidence="2" type="ORF">SAMN05421781_2196</name>
</gene>
<feature type="transmembrane region" description="Helical" evidence="1">
    <location>
        <begin position="28"/>
        <end position="48"/>
    </location>
</feature>
<evidence type="ECO:0000313" key="3">
    <source>
        <dbReference type="Proteomes" id="UP000199488"/>
    </source>
</evidence>
<accession>A0A1H2VQC5</accession>
<proteinExistence type="predicted"/>